<keyword evidence="1" id="KW-0378">Hydrolase</keyword>
<evidence type="ECO:0000313" key="1">
    <source>
        <dbReference type="EMBL" id="WUG92087.1"/>
    </source>
</evidence>
<proteinExistence type="predicted"/>
<dbReference type="InterPro" id="IPR017395">
    <property type="entry name" value="Chlorophyllase-like"/>
</dbReference>
<name>A0ABZ1NKV5_STRVL</name>
<dbReference type="EMBL" id="CP107906">
    <property type="protein sequence ID" value="WUG92087.1"/>
    <property type="molecule type" value="Genomic_DNA"/>
</dbReference>
<dbReference type="InterPro" id="IPR029058">
    <property type="entry name" value="AB_hydrolase_fold"/>
</dbReference>
<dbReference type="SUPFAM" id="SSF53474">
    <property type="entry name" value="alpha/beta-Hydrolases"/>
    <property type="match status" value="1"/>
</dbReference>
<sequence length="296" mass="31161">MTMQRRSFLTLSAAGAAGVGVGMSLLSTGQAGATARAGVPTQRFAVGVRHYAWGRGGRRWTTYVYYPATGAPGGSPVANAPVAQGVFPVCEFTHGFSSSPQKSLAIIRPLTEAGFIVPAPHFANLSGQDVYNGNQSKDVSEVITRTLALNTAGDLLGGHINTAVGVGVSGHSMGGMTTHGLLTAWPDARITAAVPMSCVDMGNPSPSVRANVLFMHGDRDGACPISSARQAYRVLPAAKAFLTFRGVGHSNYFGDSRTVNTFVDWMRWSLYSDTAARDRLRSDATSSTTTWESVLS</sequence>
<protein>
    <submittedName>
        <fullName evidence="1">Alpha/beta hydrolase</fullName>
    </submittedName>
</protein>
<reference evidence="1 2" key="1">
    <citation type="submission" date="2022-10" db="EMBL/GenBank/DDBJ databases">
        <title>The complete genomes of actinobacterial strains from the NBC collection.</title>
        <authorList>
            <person name="Joergensen T.S."/>
            <person name="Alvarez Arevalo M."/>
            <person name="Sterndorff E.B."/>
            <person name="Faurdal D."/>
            <person name="Vuksanovic O."/>
            <person name="Mourched A.-S."/>
            <person name="Charusanti P."/>
            <person name="Shaw S."/>
            <person name="Blin K."/>
            <person name="Weber T."/>
        </authorList>
    </citation>
    <scope>NUCLEOTIDE SEQUENCE [LARGE SCALE GENOMIC DNA]</scope>
    <source>
        <strain evidence="1 2">NBC_00456</strain>
    </source>
</reference>
<dbReference type="Pfam" id="PF07224">
    <property type="entry name" value="Chlorophyllase"/>
    <property type="match status" value="1"/>
</dbReference>
<dbReference type="Gene3D" id="3.40.50.1820">
    <property type="entry name" value="alpha/beta hydrolase"/>
    <property type="match status" value="1"/>
</dbReference>
<accession>A0ABZ1NKV5</accession>
<gene>
    <name evidence="1" type="ORF">OHB29_03065</name>
</gene>
<dbReference type="GO" id="GO:0016787">
    <property type="term" value="F:hydrolase activity"/>
    <property type="evidence" value="ECO:0007669"/>
    <property type="project" value="UniProtKB-KW"/>
</dbReference>
<dbReference type="RefSeq" id="WP_328336519.1">
    <property type="nucleotide sequence ID" value="NZ_CP107906.1"/>
</dbReference>
<evidence type="ECO:0000313" key="2">
    <source>
        <dbReference type="Proteomes" id="UP001341259"/>
    </source>
</evidence>
<dbReference type="Proteomes" id="UP001341259">
    <property type="component" value="Chromosome"/>
</dbReference>
<dbReference type="PROSITE" id="PS51318">
    <property type="entry name" value="TAT"/>
    <property type="match status" value="1"/>
</dbReference>
<dbReference type="InterPro" id="IPR006311">
    <property type="entry name" value="TAT_signal"/>
</dbReference>
<organism evidence="1 2">
    <name type="scientific">Streptomyces violaceus</name>
    <name type="common">Streptomyces venezuelae</name>
    <dbReference type="NCBI Taxonomy" id="1936"/>
    <lineage>
        <taxon>Bacteria</taxon>
        <taxon>Bacillati</taxon>
        <taxon>Actinomycetota</taxon>
        <taxon>Actinomycetes</taxon>
        <taxon>Kitasatosporales</taxon>
        <taxon>Streptomycetaceae</taxon>
        <taxon>Streptomyces</taxon>
    </lineage>
</organism>
<keyword evidence="2" id="KW-1185">Reference proteome</keyword>